<evidence type="ECO:0000313" key="3">
    <source>
        <dbReference type="EMBL" id="KAL2073899.1"/>
    </source>
</evidence>
<dbReference type="Proteomes" id="UP001595075">
    <property type="component" value="Unassembled WGS sequence"/>
</dbReference>
<keyword evidence="1" id="KW-0812">Transmembrane</keyword>
<protein>
    <recommendedName>
        <fullName evidence="5">Mid2 domain-containing protein</fullName>
    </recommendedName>
</protein>
<proteinExistence type="predicted"/>
<keyword evidence="1" id="KW-0472">Membrane</keyword>
<keyword evidence="1" id="KW-1133">Transmembrane helix</keyword>
<evidence type="ECO:0008006" key="5">
    <source>
        <dbReference type="Google" id="ProtNLM"/>
    </source>
</evidence>
<comment type="caution">
    <text evidence="3">The sequence shown here is derived from an EMBL/GenBank/DDBJ whole genome shotgun (WGS) entry which is preliminary data.</text>
</comment>
<evidence type="ECO:0000256" key="1">
    <source>
        <dbReference type="SAM" id="Phobius"/>
    </source>
</evidence>
<feature type="chain" id="PRO_5046774301" description="Mid2 domain-containing protein" evidence="2">
    <location>
        <begin position="21"/>
        <end position="604"/>
    </location>
</feature>
<feature type="transmembrane region" description="Helical" evidence="1">
    <location>
        <begin position="538"/>
        <end position="562"/>
    </location>
</feature>
<evidence type="ECO:0000313" key="4">
    <source>
        <dbReference type="Proteomes" id="UP001595075"/>
    </source>
</evidence>
<keyword evidence="4" id="KW-1185">Reference proteome</keyword>
<accession>A0ABR4CVC9</accession>
<keyword evidence="2" id="KW-0732">Signal</keyword>
<gene>
    <name evidence="3" type="ORF">VTL71DRAFT_11225</name>
</gene>
<feature type="signal peptide" evidence="2">
    <location>
        <begin position="1"/>
        <end position="20"/>
    </location>
</feature>
<name>A0ABR4CVC9_9HELO</name>
<dbReference type="EMBL" id="JAZHXI010000003">
    <property type="protein sequence ID" value="KAL2073899.1"/>
    <property type="molecule type" value="Genomic_DNA"/>
</dbReference>
<evidence type="ECO:0000256" key="2">
    <source>
        <dbReference type="SAM" id="SignalP"/>
    </source>
</evidence>
<organism evidence="3 4">
    <name type="scientific">Oculimacula yallundae</name>
    <dbReference type="NCBI Taxonomy" id="86028"/>
    <lineage>
        <taxon>Eukaryota</taxon>
        <taxon>Fungi</taxon>
        <taxon>Dikarya</taxon>
        <taxon>Ascomycota</taxon>
        <taxon>Pezizomycotina</taxon>
        <taxon>Leotiomycetes</taxon>
        <taxon>Helotiales</taxon>
        <taxon>Ploettnerulaceae</taxon>
        <taxon>Oculimacula</taxon>
    </lineage>
</organism>
<reference evidence="3 4" key="1">
    <citation type="journal article" date="2024" name="Commun. Biol.">
        <title>Comparative genomic analysis of thermophilic fungi reveals convergent evolutionary adaptations and gene losses.</title>
        <authorList>
            <person name="Steindorff A.S."/>
            <person name="Aguilar-Pontes M.V."/>
            <person name="Robinson A.J."/>
            <person name="Andreopoulos B."/>
            <person name="LaButti K."/>
            <person name="Kuo A."/>
            <person name="Mondo S."/>
            <person name="Riley R."/>
            <person name="Otillar R."/>
            <person name="Haridas S."/>
            <person name="Lipzen A."/>
            <person name="Grimwood J."/>
            <person name="Schmutz J."/>
            <person name="Clum A."/>
            <person name="Reid I.D."/>
            <person name="Moisan M.C."/>
            <person name="Butler G."/>
            <person name="Nguyen T.T.M."/>
            <person name="Dewar K."/>
            <person name="Conant G."/>
            <person name="Drula E."/>
            <person name="Henrissat B."/>
            <person name="Hansel C."/>
            <person name="Singer S."/>
            <person name="Hutchinson M.I."/>
            <person name="de Vries R.P."/>
            <person name="Natvig D.O."/>
            <person name="Powell A.J."/>
            <person name="Tsang A."/>
            <person name="Grigoriev I.V."/>
        </authorList>
    </citation>
    <scope>NUCLEOTIDE SEQUENCE [LARGE SCALE GENOMIC DNA]</scope>
    <source>
        <strain evidence="3 4">CBS 494.80</strain>
    </source>
</reference>
<sequence length="604" mass="64772">MFVVRFMFSFLAICASLATAEVTPLYKNLEIRNAGGASSAEVSRLLRRSLYATTLNGHTVHSRNTSLDRSWDGVTLLKFTGLRNAGIETGRDSVALTVGAEVVCTTCYIKGLATARFTIDDNFDFVETFQNYTSEFTNEIENLVIETFVYVNKVIETTENNTNDGFDLDDVEFPPVDFSFDLNLHELPDCQLEFQFDSLELYMAIDTKLLGGVTYTINIFQLPSPLVLDLGDDLELGVIFTVDLILSVETEIEISNGFHISLNDGAVIQIPIFGQNVSKMTSNGGNFEFLDVTIASSEGVILTAILRVGLKAVLDLSPPTDDIGSPPTAAALFDISLSAQTGVWLDIAKFKTSIVAPTTKSLKEACKLAVIAEYEMGLGANAGAMLAIGSFLLGAELKTETIIYKTTFSEVCAISKNTEAVSAVATIIPRDDESTTTEDVVYRATGCLSTGLVNCPASLQTIIKNTVAETLTGAEAIPTWANVVTSTIPFKTNAQKLISMSGIPTEFTPAPSPTVVSGDENGDGNIFAKETGGVSNKIIIGVSVGVGLPVLIGIMASLFCLWRRKQSTSVKSTESMYQAEQVSPMPGQGMSGKKSATVAVAEYQ</sequence>